<dbReference type="AlphaFoldDB" id="A0AAE0FVG6"/>
<name>A0AAE0FVG6_9CHLO</name>
<dbReference type="FunFam" id="3.40.30.10:FF:000245">
    <property type="entry name" value="Thioredoxin"/>
    <property type="match status" value="1"/>
</dbReference>
<protein>
    <recommendedName>
        <fullName evidence="2">Thioredoxin domain-containing protein</fullName>
    </recommendedName>
</protein>
<gene>
    <name evidence="3" type="ORF">CYMTET_24748</name>
</gene>
<evidence type="ECO:0000313" key="4">
    <source>
        <dbReference type="Proteomes" id="UP001190700"/>
    </source>
</evidence>
<dbReference type="Pfam" id="PF00085">
    <property type="entry name" value="Thioredoxin"/>
    <property type="match status" value="1"/>
</dbReference>
<dbReference type="Gene3D" id="3.40.30.10">
    <property type="entry name" value="Glutaredoxin"/>
    <property type="match status" value="1"/>
</dbReference>
<dbReference type="EMBL" id="LGRX02012919">
    <property type="protein sequence ID" value="KAK3266635.1"/>
    <property type="molecule type" value="Genomic_DNA"/>
</dbReference>
<dbReference type="PROSITE" id="PS00194">
    <property type="entry name" value="THIOREDOXIN_1"/>
    <property type="match status" value="1"/>
</dbReference>
<dbReference type="InterPro" id="IPR036249">
    <property type="entry name" value="Thioredoxin-like_sf"/>
</dbReference>
<dbReference type="CDD" id="cd02947">
    <property type="entry name" value="TRX_family"/>
    <property type="match status" value="1"/>
</dbReference>
<accession>A0AAE0FVG6</accession>
<dbReference type="InterPro" id="IPR017937">
    <property type="entry name" value="Thioredoxin_CS"/>
</dbReference>
<sequence>MGEHGEFVIPLEEADDGKTAWNKHMQSGKTVIVDFSASWCGPCKQIAPHLAHYASQATDCVFIVVDVDEFEDITESCGVSAMPTFQVWKDGAKLKEFSGGNADKLRELIQEYSTSQITPKA</sequence>
<dbReference type="SUPFAM" id="SSF52833">
    <property type="entry name" value="Thioredoxin-like"/>
    <property type="match status" value="1"/>
</dbReference>
<evidence type="ECO:0000259" key="2">
    <source>
        <dbReference type="PROSITE" id="PS51352"/>
    </source>
</evidence>
<evidence type="ECO:0000256" key="1">
    <source>
        <dbReference type="ARBA" id="ARBA00023157"/>
    </source>
</evidence>
<comment type="caution">
    <text evidence="3">The sequence shown here is derived from an EMBL/GenBank/DDBJ whole genome shotgun (WGS) entry which is preliminary data.</text>
</comment>
<keyword evidence="4" id="KW-1185">Reference proteome</keyword>
<proteinExistence type="predicted"/>
<keyword evidence="1" id="KW-1015">Disulfide bond</keyword>
<organism evidence="3 4">
    <name type="scientific">Cymbomonas tetramitiformis</name>
    <dbReference type="NCBI Taxonomy" id="36881"/>
    <lineage>
        <taxon>Eukaryota</taxon>
        <taxon>Viridiplantae</taxon>
        <taxon>Chlorophyta</taxon>
        <taxon>Pyramimonadophyceae</taxon>
        <taxon>Pyramimonadales</taxon>
        <taxon>Pyramimonadaceae</taxon>
        <taxon>Cymbomonas</taxon>
    </lineage>
</organism>
<dbReference type="PANTHER" id="PTHR46115">
    <property type="entry name" value="THIOREDOXIN-LIKE PROTEIN 1"/>
    <property type="match status" value="1"/>
</dbReference>
<dbReference type="PRINTS" id="PR00421">
    <property type="entry name" value="THIOREDOXIN"/>
</dbReference>
<reference evidence="3 4" key="1">
    <citation type="journal article" date="2015" name="Genome Biol. Evol.">
        <title>Comparative Genomics of a Bacterivorous Green Alga Reveals Evolutionary Causalities and Consequences of Phago-Mixotrophic Mode of Nutrition.</title>
        <authorList>
            <person name="Burns J.A."/>
            <person name="Paasch A."/>
            <person name="Narechania A."/>
            <person name="Kim E."/>
        </authorList>
    </citation>
    <scope>NUCLEOTIDE SEQUENCE [LARGE SCALE GENOMIC DNA]</scope>
    <source>
        <strain evidence="3 4">PLY_AMNH</strain>
    </source>
</reference>
<dbReference type="PROSITE" id="PS51352">
    <property type="entry name" value="THIOREDOXIN_2"/>
    <property type="match status" value="1"/>
</dbReference>
<dbReference type="Proteomes" id="UP001190700">
    <property type="component" value="Unassembled WGS sequence"/>
</dbReference>
<dbReference type="InterPro" id="IPR013766">
    <property type="entry name" value="Thioredoxin_domain"/>
</dbReference>
<evidence type="ECO:0000313" key="3">
    <source>
        <dbReference type="EMBL" id="KAK3266635.1"/>
    </source>
</evidence>
<feature type="domain" description="Thioredoxin" evidence="2">
    <location>
        <begin position="1"/>
        <end position="114"/>
    </location>
</feature>